<feature type="region of interest" description="Disordered" evidence="1">
    <location>
        <begin position="1"/>
        <end position="38"/>
    </location>
</feature>
<comment type="caution">
    <text evidence="2">The sequence shown here is derived from an EMBL/GenBank/DDBJ whole genome shotgun (WGS) entry which is preliminary data.</text>
</comment>
<keyword evidence="3" id="KW-1185">Reference proteome</keyword>
<evidence type="ECO:0000313" key="2">
    <source>
        <dbReference type="EMBL" id="CAG8820895.1"/>
    </source>
</evidence>
<protein>
    <submittedName>
        <fullName evidence="2">4342_t:CDS:1</fullName>
    </submittedName>
</protein>
<gene>
    <name evidence="2" type="ORF">GMARGA_LOCUS27690</name>
</gene>
<evidence type="ECO:0000313" key="3">
    <source>
        <dbReference type="Proteomes" id="UP000789901"/>
    </source>
</evidence>
<feature type="compositionally biased region" description="Basic and acidic residues" evidence="1">
    <location>
        <begin position="16"/>
        <end position="30"/>
    </location>
</feature>
<feature type="region of interest" description="Disordered" evidence="1">
    <location>
        <begin position="102"/>
        <end position="130"/>
    </location>
</feature>
<dbReference type="EMBL" id="CAJVQB010034239">
    <property type="protein sequence ID" value="CAG8820895.1"/>
    <property type="molecule type" value="Genomic_DNA"/>
</dbReference>
<feature type="compositionally biased region" description="Polar residues" evidence="1">
    <location>
        <begin position="1"/>
        <end position="15"/>
    </location>
</feature>
<organism evidence="2 3">
    <name type="scientific">Gigaspora margarita</name>
    <dbReference type="NCBI Taxonomy" id="4874"/>
    <lineage>
        <taxon>Eukaryota</taxon>
        <taxon>Fungi</taxon>
        <taxon>Fungi incertae sedis</taxon>
        <taxon>Mucoromycota</taxon>
        <taxon>Glomeromycotina</taxon>
        <taxon>Glomeromycetes</taxon>
        <taxon>Diversisporales</taxon>
        <taxon>Gigasporaceae</taxon>
        <taxon>Gigaspora</taxon>
    </lineage>
</organism>
<reference evidence="2 3" key="1">
    <citation type="submission" date="2021-06" db="EMBL/GenBank/DDBJ databases">
        <authorList>
            <person name="Kallberg Y."/>
            <person name="Tangrot J."/>
            <person name="Rosling A."/>
        </authorList>
    </citation>
    <scope>NUCLEOTIDE SEQUENCE [LARGE SCALE GENOMIC DNA]</scope>
    <source>
        <strain evidence="2 3">120-4 pot B 10/14</strain>
    </source>
</reference>
<dbReference type="Proteomes" id="UP000789901">
    <property type="component" value="Unassembled WGS sequence"/>
</dbReference>
<sequence length="130" mass="14982">MAPSADSNMSKIQTESSDRKESALPCKEENIEPGPRGFMENNFFENIDDFLELPEQKATIVLRKSYYNCRGSTSVNEKIINTQEMDQVFNHKQYDMQTDEIPHKLQAELNKPTTNKEISHDRKANTPLET</sequence>
<accession>A0ABN7W8T5</accession>
<evidence type="ECO:0000256" key="1">
    <source>
        <dbReference type="SAM" id="MobiDB-lite"/>
    </source>
</evidence>
<feature type="non-terminal residue" evidence="2">
    <location>
        <position position="130"/>
    </location>
</feature>
<name>A0ABN7W8T5_GIGMA</name>
<proteinExistence type="predicted"/>